<gene>
    <name evidence="2" type="ORF">C8N31_102285</name>
</gene>
<evidence type="ECO:0000313" key="2">
    <source>
        <dbReference type="EMBL" id="PTX75180.1"/>
    </source>
</evidence>
<accession>A0A2T6CI40</accession>
<organism evidence="2 3">
    <name type="scientific">Sulfitobacter mediterraneus</name>
    <dbReference type="NCBI Taxonomy" id="83219"/>
    <lineage>
        <taxon>Bacteria</taxon>
        <taxon>Pseudomonadati</taxon>
        <taxon>Pseudomonadota</taxon>
        <taxon>Alphaproteobacteria</taxon>
        <taxon>Rhodobacterales</taxon>
        <taxon>Roseobacteraceae</taxon>
        <taxon>Sulfitobacter</taxon>
    </lineage>
</organism>
<proteinExistence type="predicted"/>
<dbReference type="AlphaFoldDB" id="A0A2T6CI40"/>
<feature type="region of interest" description="Disordered" evidence="1">
    <location>
        <begin position="1"/>
        <end position="42"/>
    </location>
</feature>
<name>A0A2T6CI40_9RHOB</name>
<evidence type="ECO:0000256" key="1">
    <source>
        <dbReference type="SAM" id="MobiDB-lite"/>
    </source>
</evidence>
<comment type="caution">
    <text evidence="2">The sequence shown here is derived from an EMBL/GenBank/DDBJ whole genome shotgun (WGS) entry which is preliminary data.</text>
</comment>
<dbReference type="EMBL" id="QBKU01000002">
    <property type="protein sequence ID" value="PTX75180.1"/>
    <property type="molecule type" value="Genomic_DNA"/>
</dbReference>
<evidence type="ECO:0000313" key="3">
    <source>
        <dbReference type="Proteomes" id="UP000244092"/>
    </source>
</evidence>
<dbReference type="Proteomes" id="UP000244092">
    <property type="component" value="Unassembled WGS sequence"/>
</dbReference>
<sequence>MAMDHKGAGVFFGTELGASPQTPGIFKAKKEDKVESEGTANV</sequence>
<protein>
    <submittedName>
        <fullName evidence="2">Uncharacterized protein</fullName>
    </submittedName>
</protein>
<reference evidence="2 3" key="1">
    <citation type="submission" date="2018-04" db="EMBL/GenBank/DDBJ databases">
        <title>Genomic Encyclopedia of Archaeal and Bacterial Type Strains, Phase II (KMG-II): from individual species to whole genera.</title>
        <authorList>
            <person name="Goeker M."/>
        </authorList>
    </citation>
    <scope>NUCLEOTIDE SEQUENCE [LARGE SCALE GENOMIC DNA]</scope>
    <source>
        <strain evidence="2 3">DSM 12244</strain>
    </source>
</reference>